<evidence type="ECO:0000256" key="1">
    <source>
        <dbReference type="SAM" id="MobiDB-lite"/>
    </source>
</evidence>
<sequence length="659" mass="72951">MEKYTVREPTELQPDPDAGSKSVGTIEPGEELTGLKPLGEWMRVEVNRANGDVQSGWILAAAIEEIPGQTVKLYPEPFSDKFDVITGSVEWLNEPVENWRKATVEDAAGEHRGWINLNEMSDDGEPIVEAGEGSQLVLGVNEVYRRHLLKAQEITGIDAASLAALVDAEAGKKSSGIWNAEARNPRTSASGLTQFLSGTWLDLARKSSTLLNQVGKARGLITNLNAVASGRDKQRKLLDLRFDPELSIVTAAEYGLENLKTLVRAGVIPAEASDDDKARFMYLAHHEGPSGAIRFLKGTDTHSFDKLRRQIGGRQRKKYLKAAGHDPTRAYRLWLNDYLDKKIQPDRFRRKNVAGENSIVVANGTSLSNYSGAAIPLDELGGRIDLVKEIQAILGEQGYLDPPVDGLLGSISRWALEEFCKQNNLSLDDGFSRDIARTLVSPANPLPDIKAGNTWFDRVIAYMNDKGYWICRHPGCTNIVYLEGANPDGTLNDDRPNVFNDLRMAFSIDSRGALQVASWEGTTEPGRRYTERPLPNVTGAARIAFGQYKSWVVGFHRKSSPTGHEALVQVRPVAVYRDRNKDYKRLGDQLDQGLFGINQHCGYDNPIDNIGSSSAGCLVGRTKSGHREFMRMLKEDARYQALPSYRFMTAILPGEEVLR</sequence>
<feature type="compositionally biased region" description="Basic and acidic residues" evidence="1">
    <location>
        <begin position="1"/>
        <end position="10"/>
    </location>
</feature>
<gene>
    <name evidence="2" type="ORF">SAMN05216212_0098</name>
</gene>
<dbReference type="Proteomes" id="UP000199305">
    <property type="component" value="Unassembled WGS sequence"/>
</dbReference>
<dbReference type="SUPFAM" id="SSF53955">
    <property type="entry name" value="Lysozyme-like"/>
    <property type="match status" value="1"/>
</dbReference>
<organism evidence="2 3">
    <name type="scientific">Microbulbifer yueqingensis</name>
    <dbReference type="NCBI Taxonomy" id="658219"/>
    <lineage>
        <taxon>Bacteria</taxon>
        <taxon>Pseudomonadati</taxon>
        <taxon>Pseudomonadota</taxon>
        <taxon>Gammaproteobacteria</taxon>
        <taxon>Cellvibrionales</taxon>
        <taxon>Microbulbiferaceae</taxon>
        <taxon>Microbulbifer</taxon>
    </lineage>
</organism>
<evidence type="ECO:0000313" key="2">
    <source>
        <dbReference type="EMBL" id="SDJ52346.1"/>
    </source>
</evidence>
<dbReference type="AlphaFoldDB" id="A0A1G8UEQ9"/>
<dbReference type="InterPro" id="IPR023346">
    <property type="entry name" value="Lysozyme-like_dom_sf"/>
</dbReference>
<dbReference type="Gene3D" id="1.10.530.10">
    <property type="match status" value="1"/>
</dbReference>
<dbReference type="OrthoDB" id="653560at2"/>
<proteinExistence type="predicted"/>
<name>A0A1G8UEQ9_9GAMM</name>
<dbReference type="InterPro" id="IPR036365">
    <property type="entry name" value="PGBD-like_sf"/>
</dbReference>
<dbReference type="RefSeq" id="WP_091506316.1">
    <property type="nucleotide sequence ID" value="NZ_FNFH01000001.1"/>
</dbReference>
<dbReference type="STRING" id="658219.SAMN05216212_0098"/>
<protein>
    <recommendedName>
        <fullName evidence="4">Peptidoglycan binding domain-containing protein</fullName>
    </recommendedName>
</protein>
<reference evidence="3" key="1">
    <citation type="submission" date="2016-10" db="EMBL/GenBank/DDBJ databases">
        <authorList>
            <person name="Varghese N."/>
            <person name="Submissions S."/>
        </authorList>
    </citation>
    <scope>NUCLEOTIDE SEQUENCE [LARGE SCALE GENOMIC DNA]</scope>
    <source>
        <strain evidence="3">CGMCC 1.10658</strain>
    </source>
</reference>
<evidence type="ECO:0008006" key="4">
    <source>
        <dbReference type="Google" id="ProtNLM"/>
    </source>
</evidence>
<keyword evidence="3" id="KW-1185">Reference proteome</keyword>
<dbReference type="SUPFAM" id="SSF47090">
    <property type="entry name" value="PGBD-like"/>
    <property type="match status" value="1"/>
</dbReference>
<feature type="region of interest" description="Disordered" evidence="1">
    <location>
        <begin position="1"/>
        <end position="27"/>
    </location>
</feature>
<dbReference type="EMBL" id="FNFH01000001">
    <property type="protein sequence ID" value="SDJ52346.1"/>
    <property type="molecule type" value="Genomic_DNA"/>
</dbReference>
<evidence type="ECO:0000313" key="3">
    <source>
        <dbReference type="Proteomes" id="UP000199305"/>
    </source>
</evidence>
<accession>A0A1G8UEQ9</accession>